<name>A0A8J3N9P7_9CHLR</name>
<organism evidence="1 2">
    <name type="scientific">Reticulibacter mediterranei</name>
    <dbReference type="NCBI Taxonomy" id="2778369"/>
    <lineage>
        <taxon>Bacteria</taxon>
        <taxon>Bacillati</taxon>
        <taxon>Chloroflexota</taxon>
        <taxon>Ktedonobacteria</taxon>
        <taxon>Ktedonobacterales</taxon>
        <taxon>Reticulibacteraceae</taxon>
        <taxon>Reticulibacter</taxon>
    </lineage>
</organism>
<comment type="caution">
    <text evidence="1">The sequence shown here is derived from an EMBL/GenBank/DDBJ whole genome shotgun (WGS) entry which is preliminary data.</text>
</comment>
<evidence type="ECO:0000313" key="2">
    <source>
        <dbReference type="Proteomes" id="UP000597444"/>
    </source>
</evidence>
<sequence>MMIRDPISIVGTAISTCVVSGSDSSLFMKSQISLYPFAESADLPSGVKRAFATDWRGKCIIAAAK</sequence>
<evidence type="ECO:0000313" key="1">
    <source>
        <dbReference type="EMBL" id="GHP01034.1"/>
    </source>
</evidence>
<keyword evidence="2" id="KW-1185">Reference proteome</keyword>
<proteinExistence type="predicted"/>
<dbReference type="EMBL" id="BNJK01000004">
    <property type="protein sequence ID" value="GHP01034.1"/>
    <property type="molecule type" value="Genomic_DNA"/>
</dbReference>
<dbReference type="Proteomes" id="UP000597444">
    <property type="component" value="Unassembled WGS sequence"/>
</dbReference>
<dbReference type="AlphaFoldDB" id="A0A8J3N9P7"/>
<reference evidence="1" key="1">
    <citation type="submission" date="2020-10" db="EMBL/GenBank/DDBJ databases">
        <title>Taxonomic study of unclassified bacteria belonging to the class Ktedonobacteria.</title>
        <authorList>
            <person name="Yabe S."/>
            <person name="Wang C.M."/>
            <person name="Zheng Y."/>
            <person name="Sakai Y."/>
            <person name="Cavaletti L."/>
            <person name="Monciardini P."/>
            <person name="Donadio S."/>
        </authorList>
    </citation>
    <scope>NUCLEOTIDE SEQUENCE</scope>
    <source>
        <strain evidence="1">ID150040</strain>
    </source>
</reference>
<gene>
    <name evidence="1" type="ORF">KSF_110810</name>
</gene>
<protein>
    <submittedName>
        <fullName evidence="1">Uncharacterized protein</fullName>
    </submittedName>
</protein>
<accession>A0A8J3N9P7</accession>